<gene>
    <name evidence="3" type="ORF">GN958_ATG04362</name>
    <name evidence="2" type="ORF">GN958_ATG15061</name>
</gene>
<dbReference type="AlphaFoldDB" id="A0A8S9V1E8"/>
<protein>
    <submittedName>
        <fullName evidence="3">Uncharacterized protein</fullName>
    </submittedName>
</protein>
<evidence type="ECO:0000256" key="1">
    <source>
        <dbReference type="SAM" id="MobiDB-lite"/>
    </source>
</evidence>
<dbReference type="Proteomes" id="UP000704712">
    <property type="component" value="Unassembled WGS sequence"/>
</dbReference>
<reference evidence="3" key="1">
    <citation type="submission" date="2020-03" db="EMBL/GenBank/DDBJ databases">
        <title>Hybrid Assembly of Korean Phytophthora infestans isolates.</title>
        <authorList>
            <person name="Prokchorchik M."/>
            <person name="Lee Y."/>
            <person name="Seo J."/>
            <person name="Cho J.-H."/>
            <person name="Park Y.-E."/>
            <person name="Jang D.-C."/>
            <person name="Im J.-S."/>
            <person name="Choi J.-G."/>
            <person name="Park H.-J."/>
            <person name="Lee G.-B."/>
            <person name="Lee Y.-G."/>
            <person name="Hong S.-Y."/>
            <person name="Cho K."/>
            <person name="Sohn K.H."/>
        </authorList>
    </citation>
    <scope>NUCLEOTIDE SEQUENCE</scope>
    <source>
        <strain evidence="3">KR_2_A2</strain>
    </source>
</reference>
<comment type="caution">
    <text evidence="3">The sequence shown here is derived from an EMBL/GenBank/DDBJ whole genome shotgun (WGS) entry which is preliminary data.</text>
</comment>
<evidence type="ECO:0000313" key="3">
    <source>
        <dbReference type="EMBL" id="KAF4146433.1"/>
    </source>
</evidence>
<organism evidence="3 4">
    <name type="scientific">Phytophthora infestans</name>
    <name type="common">Potato late blight agent</name>
    <name type="synonym">Botrytis infestans</name>
    <dbReference type="NCBI Taxonomy" id="4787"/>
    <lineage>
        <taxon>Eukaryota</taxon>
        <taxon>Sar</taxon>
        <taxon>Stramenopiles</taxon>
        <taxon>Oomycota</taxon>
        <taxon>Peronosporomycetes</taxon>
        <taxon>Peronosporales</taxon>
        <taxon>Peronosporaceae</taxon>
        <taxon>Phytophthora</taxon>
    </lineage>
</organism>
<accession>A0A8S9V1E8</accession>
<dbReference type="EMBL" id="JAACNO010002056">
    <property type="protein sequence ID" value="KAF4135737.1"/>
    <property type="molecule type" value="Genomic_DNA"/>
</dbReference>
<evidence type="ECO:0000313" key="4">
    <source>
        <dbReference type="Proteomes" id="UP000704712"/>
    </source>
</evidence>
<proteinExistence type="predicted"/>
<feature type="compositionally biased region" description="Polar residues" evidence="1">
    <location>
        <begin position="154"/>
        <end position="168"/>
    </location>
</feature>
<sequence>MVREAIKNNRRIFEQICAENVELFKRTMDGCLEVHKNELFDFRAKAEQVLKDSRAHFNQELKREVDQSSRLQSYFFHKFSELEQVHLAVRSVEVPVTDTTQVEINQAQLMQMQSILQENRELLGSVDRLHGIVNQLLQTFNNQHYRLNKLEQQFQPTSERPQTFTSSRQKTKVPVQDTGEGSSRYASFQALANKLFLDSEHQKEAETKQGKLLLPRKP</sequence>
<dbReference type="EMBL" id="JAACNO010000614">
    <property type="protein sequence ID" value="KAF4146433.1"/>
    <property type="molecule type" value="Genomic_DNA"/>
</dbReference>
<feature type="region of interest" description="Disordered" evidence="1">
    <location>
        <begin position="154"/>
        <end position="182"/>
    </location>
</feature>
<evidence type="ECO:0000313" key="2">
    <source>
        <dbReference type="EMBL" id="KAF4135737.1"/>
    </source>
</evidence>
<name>A0A8S9V1E8_PHYIN</name>